<reference evidence="4 5" key="1">
    <citation type="submission" date="2021-04" db="EMBL/GenBank/DDBJ databases">
        <authorList>
            <person name="Bliznina A."/>
        </authorList>
    </citation>
    <scope>NUCLEOTIDE SEQUENCE [LARGE SCALE GENOMIC DNA]</scope>
</reference>
<protein>
    <submittedName>
        <fullName evidence="4">Oidioi.mRNA.OKI2018_I69.PAR.g11890.t1.cds</fullName>
    </submittedName>
</protein>
<name>A0ABN7RXT5_OIKDI</name>
<evidence type="ECO:0000259" key="3">
    <source>
        <dbReference type="Pfam" id="PF07967"/>
    </source>
</evidence>
<sequence length="221" mass="25676">MSAADIIKETETALKNFLNKLPDPKNEEVRIFDPSAIILLRTFPRYQQRLGTFDVTKWSGKPACFSPTFCAIYGWSCKEKDVLKCPDCGEVLLAELPPRNNDYFPKKVDHLLTMLQSGHADYCEFANSHEPFEFLKKNDSPYLFKKRLQTFPGTLDFLPKVTSGISEEDLDFLSRYFSYCVKNKKLQREILNLAVNGWSFHHEDETDYLLCEDDVRQIPER</sequence>
<evidence type="ECO:0000313" key="4">
    <source>
        <dbReference type="EMBL" id="CAG5088580.1"/>
    </source>
</evidence>
<gene>
    <name evidence="4" type="ORF">OKIOD_LOCUS3448</name>
</gene>
<proteinExistence type="predicted"/>
<dbReference type="EMBL" id="OU015568">
    <property type="protein sequence ID" value="CAG5088580.1"/>
    <property type="molecule type" value="Genomic_DNA"/>
</dbReference>
<comment type="subcellular location">
    <subcellularLocation>
        <location evidence="1">Nucleus</location>
    </subcellularLocation>
</comment>
<accession>A0ABN7RXT5</accession>
<evidence type="ECO:0000256" key="2">
    <source>
        <dbReference type="ARBA" id="ARBA00023242"/>
    </source>
</evidence>
<keyword evidence="5" id="KW-1185">Reference proteome</keyword>
<dbReference type="PANTHER" id="PTHR15835">
    <property type="entry name" value="NUCLEAR-INTERACTING PARTNER OF ALK"/>
    <property type="match status" value="1"/>
</dbReference>
<evidence type="ECO:0000313" key="5">
    <source>
        <dbReference type="Proteomes" id="UP001158576"/>
    </source>
</evidence>
<dbReference type="InterPro" id="IPR012935">
    <property type="entry name" value="NuBaID_N"/>
</dbReference>
<dbReference type="Pfam" id="PF07967">
    <property type="entry name" value="zf-C3HC"/>
    <property type="match status" value="1"/>
</dbReference>
<dbReference type="Proteomes" id="UP001158576">
    <property type="component" value="Chromosome PAR"/>
</dbReference>
<evidence type="ECO:0000256" key="1">
    <source>
        <dbReference type="ARBA" id="ARBA00004123"/>
    </source>
</evidence>
<dbReference type="PANTHER" id="PTHR15835:SF6">
    <property type="entry name" value="ZINC FINGER C3HC-TYPE PROTEIN 1"/>
    <property type="match status" value="1"/>
</dbReference>
<feature type="domain" description="C3HC-type" evidence="3">
    <location>
        <begin position="45"/>
        <end position="137"/>
    </location>
</feature>
<organism evidence="4 5">
    <name type="scientific">Oikopleura dioica</name>
    <name type="common">Tunicate</name>
    <dbReference type="NCBI Taxonomy" id="34765"/>
    <lineage>
        <taxon>Eukaryota</taxon>
        <taxon>Metazoa</taxon>
        <taxon>Chordata</taxon>
        <taxon>Tunicata</taxon>
        <taxon>Appendicularia</taxon>
        <taxon>Copelata</taxon>
        <taxon>Oikopleuridae</taxon>
        <taxon>Oikopleura</taxon>
    </lineage>
</organism>
<keyword evidence="2" id="KW-0539">Nucleus</keyword>